<name>A0A1M5VZT4_9RHOB</name>
<dbReference type="Proteomes" id="UP000184211">
    <property type="component" value="Unassembled WGS sequence"/>
</dbReference>
<reference evidence="4" key="1">
    <citation type="submission" date="2016-11" db="EMBL/GenBank/DDBJ databases">
        <authorList>
            <person name="Varghese N."/>
            <person name="Submissions S."/>
        </authorList>
    </citation>
    <scope>NUCLEOTIDE SEQUENCE [LARGE SCALE GENOMIC DNA]</scope>
    <source>
        <strain evidence="4">DSM 28223</strain>
    </source>
</reference>
<dbReference type="EMBL" id="FQWM01000009">
    <property type="protein sequence ID" value="SHH80443.1"/>
    <property type="molecule type" value="Genomic_DNA"/>
</dbReference>
<dbReference type="AlphaFoldDB" id="A0A1M5VZT4"/>
<dbReference type="PRINTS" id="PR00111">
    <property type="entry name" value="ABHYDROLASE"/>
</dbReference>
<dbReference type="Gene3D" id="3.40.50.1820">
    <property type="entry name" value="alpha/beta hydrolase"/>
    <property type="match status" value="1"/>
</dbReference>
<keyword evidence="4" id="KW-1185">Reference proteome</keyword>
<sequence length="326" mass="35932">MKFKQNILSLAGAAALAATPLVVFGQDAKLPLPNVSEELALSPQAVDVLDSSMTYLEAGDGDPVLFIHGNPTSSYLWRNIIPHVSDTHRAIAVDLIGMGGSGKPTITYSFDDHAKYLEAFIDEMDLSGITLVGHDWGAALAWDFAMRHPGKVNRLAFMEGVLPPAMPQPSYEAMGEDMGGMFRALRDQEQGYKMVMEDNFFVEGILPMMINRSLGAEAQEAYGAPYETVESRLPTWMWPREVPIGGEPARNVELMEDIQKFMAETEMPVLLTYAEPGVLVPPQAVPFYSNLIGDLEAVYIGQGLHFIQEDQPEAIGRAISDWLRRN</sequence>
<dbReference type="InterPro" id="IPR000073">
    <property type="entry name" value="AB_hydrolase_1"/>
</dbReference>
<feature type="signal peptide" evidence="1">
    <location>
        <begin position="1"/>
        <end position="25"/>
    </location>
</feature>
<evidence type="ECO:0000256" key="1">
    <source>
        <dbReference type="SAM" id="SignalP"/>
    </source>
</evidence>
<feature type="domain" description="AB hydrolase-1" evidence="2">
    <location>
        <begin position="63"/>
        <end position="311"/>
    </location>
</feature>
<evidence type="ECO:0000313" key="4">
    <source>
        <dbReference type="Proteomes" id="UP000184211"/>
    </source>
</evidence>
<dbReference type="RefSeq" id="WP_084605039.1">
    <property type="nucleotide sequence ID" value="NZ_FQWM01000009.1"/>
</dbReference>
<gene>
    <name evidence="3" type="ORF">SAMN04488044_3325</name>
</gene>
<dbReference type="OrthoDB" id="9804723at2"/>
<dbReference type="PANTHER" id="PTHR43798:SF33">
    <property type="entry name" value="HYDROLASE, PUTATIVE (AFU_ORTHOLOGUE AFUA_2G14860)-RELATED"/>
    <property type="match status" value="1"/>
</dbReference>
<dbReference type="GO" id="GO:0047372">
    <property type="term" value="F:monoacylglycerol lipase activity"/>
    <property type="evidence" value="ECO:0007669"/>
    <property type="project" value="TreeGrafter"/>
</dbReference>
<dbReference type="GO" id="GO:0016020">
    <property type="term" value="C:membrane"/>
    <property type="evidence" value="ECO:0007669"/>
    <property type="project" value="TreeGrafter"/>
</dbReference>
<dbReference type="InterPro" id="IPR050266">
    <property type="entry name" value="AB_hydrolase_sf"/>
</dbReference>
<dbReference type="InterPro" id="IPR000639">
    <property type="entry name" value="Epox_hydrolase-like"/>
</dbReference>
<dbReference type="GO" id="GO:0046464">
    <property type="term" value="P:acylglycerol catabolic process"/>
    <property type="evidence" value="ECO:0007669"/>
    <property type="project" value="TreeGrafter"/>
</dbReference>
<dbReference type="NCBIfam" id="NF002938">
    <property type="entry name" value="PRK03592.1"/>
    <property type="match status" value="1"/>
</dbReference>
<evidence type="ECO:0000259" key="2">
    <source>
        <dbReference type="Pfam" id="PF00561"/>
    </source>
</evidence>
<protein>
    <submittedName>
        <fullName evidence="3">Haloalkane dehalogenase</fullName>
    </submittedName>
</protein>
<dbReference type="InterPro" id="IPR029058">
    <property type="entry name" value="AB_hydrolase_fold"/>
</dbReference>
<dbReference type="STRING" id="870908.SAMN04488044_3325"/>
<organism evidence="3 4">
    <name type="scientific">Cognatishimia maritima</name>
    <dbReference type="NCBI Taxonomy" id="870908"/>
    <lineage>
        <taxon>Bacteria</taxon>
        <taxon>Pseudomonadati</taxon>
        <taxon>Pseudomonadota</taxon>
        <taxon>Alphaproteobacteria</taxon>
        <taxon>Rhodobacterales</taxon>
        <taxon>Paracoccaceae</taxon>
        <taxon>Cognatishimia</taxon>
    </lineage>
</organism>
<dbReference type="SUPFAM" id="SSF53474">
    <property type="entry name" value="alpha/beta-Hydrolases"/>
    <property type="match status" value="1"/>
</dbReference>
<dbReference type="PRINTS" id="PR00412">
    <property type="entry name" value="EPOXHYDRLASE"/>
</dbReference>
<accession>A0A1M5VZT4</accession>
<proteinExistence type="predicted"/>
<dbReference type="Pfam" id="PF00561">
    <property type="entry name" value="Abhydrolase_1"/>
    <property type="match status" value="1"/>
</dbReference>
<feature type="chain" id="PRO_5012770719" evidence="1">
    <location>
        <begin position="26"/>
        <end position="326"/>
    </location>
</feature>
<dbReference type="PANTHER" id="PTHR43798">
    <property type="entry name" value="MONOACYLGLYCEROL LIPASE"/>
    <property type="match status" value="1"/>
</dbReference>
<keyword evidence="1" id="KW-0732">Signal</keyword>
<evidence type="ECO:0000313" key="3">
    <source>
        <dbReference type="EMBL" id="SHH80443.1"/>
    </source>
</evidence>